<proteinExistence type="inferred from homology"/>
<keyword evidence="6" id="KW-0677">Repeat</keyword>
<protein>
    <recommendedName>
        <fullName evidence="15">Glutathione import ATP-binding protein GsiA</fullName>
        <ecNumber evidence="14">7.4.2.10</ecNumber>
    </recommendedName>
</protein>
<dbReference type="Gene3D" id="3.40.50.300">
    <property type="entry name" value="P-loop containing nucleotide triphosphate hydrolases"/>
    <property type="match status" value="2"/>
</dbReference>
<dbReference type="EMBL" id="JBHUIP010000006">
    <property type="protein sequence ID" value="MFD2262886.1"/>
    <property type="molecule type" value="Genomic_DNA"/>
</dbReference>
<feature type="domain" description="ABC transporter" evidence="17">
    <location>
        <begin position="323"/>
        <end position="573"/>
    </location>
</feature>
<dbReference type="CDD" id="cd03257">
    <property type="entry name" value="ABC_NikE_OppD_transporters"/>
    <property type="match status" value="2"/>
</dbReference>
<evidence type="ECO:0000256" key="8">
    <source>
        <dbReference type="ARBA" id="ARBA00022801"/>
    </source>
</evidence>
<evidence type="ECO:0000256" key="16">
    <source>
        <dbReference type="ARBA" id="ARBA00047640"/>
    </source>
</evidence>
<keyword evidence="4" id="KW-1003">Cell membrane</keyword>
<dbReference type="RefSeq" id="WP_379875855.1">
    <property type="nucleotide sequence ID" value="NZ_JBHUIP010000006.1"/>
</dbReference>
<dbReference type="GO" id="GO:0005524">
    <property type="term" value="F:ATP binding"/>
    <property type="evidence" value="ECO:0007669"/>
    <property type="project" value="UniProtKB-KW"/>
</dbReference>
<comment type="function">
    <text evidence="12">Part of the ABC transporter complex GsiABCD involved in glutathione import. Responsible for energy coupling to the transport system.</text>
</comment>
<evidence type="ECO:0000256" key="5">
    <source>
        <dbReference type="ARBA" id="ARBA00022519"/>
    </source>
</evidence>
<dbReference type="PROSITE" id="PS50893">
    <property type="entry name" value="ABC_TRANSPORTER_2"/>
    <property type="match status" value="2"/>
</dbReference>
<sequence>MTLTQANAMRLQTADAPHAASAATPVLSVRNLTTSFRANGDWRTVVNNISFDVAPKETVAIVGESGSGKSVTSLSIMRLLPDRSSKVEGQVMLSGRDLLSLPEEQMRQVRGNEISMIFQEPMTSLNPILPIGRQIAEALTVHRDISNAEAKAEVLRLLEKVRIPNGKQRFEEYPHQFSGGMRQRVMIAMALASRPKLLIADEPTTALDVTIQGQILDLIKSLQEEEGMSVLFITHDMGVVAEVADRTIVMYRGDAVEMGDTDDIFHRGKHPYTRALLSAVPRLGSMASSRLPLPFPVIDIETGDQKPLADAVDTVAREKAPILEVRDLTTRFDIRSGPFGRKVGAVHAVEKVSFDLRRGETLSLVGESGCGKSTTGRSIIRLIDPNSGTVMVDGQDMMTLGSAALRKMRCSVQMIFQDPYASLNPRLSIGSALTEPFIQHAFGSRQQARDKAAALMEKVGLLPDMMTRYPHEFSGGQRQRIAIARALMLDPKLIIADEAVSALDVSIKAQVCNLLLDLQQSLNLAFLFISHDMAVVERVSHRVAVMYLGEIVEIGPRATLFDNPQHPYTKKLMAAVPVPDPSRRSIKRNMQADELKSPIRPTNFVPPQRSYREVSPGHLVLTE</sequence>
<dbReference type="InterPro" id="IPR003439">
    <property type="entry name" value="ABC_transporter-like_ATP-bd"/>
</dbReference>
<evidence type="ECO:0000256" key="15">
    <source>
        <dbReference type="ARBA" id="ARBA00041187"/>
    </source>
</evidence>
<dbReference type="NCBIfam" id="NF008453">
    <property type="entry name" value="PRK11308.1"/>
    <property type="match status" value="2"/>
</dbReference>
<keyword evidence="3" id="KW-0813">Transport</keyword>
<evidence type="ECO:0000256" key="11">
    <source>
        <dbReference type="ARBA" id="ARBA00023136"/>
    </source>
</evidence>
<evidence type="ECO:0000313" key="19">
    <source>
        <dbReference type="Proteomes" id="UP001597295"/>
    </source>
</evidence>
<dbReference type="PROSITE" id="PS00211">
    <property type="entry name" value="ABC_TRANSPORTER_1"/>
    <property type="match status" value="2"/>
</dbReference>
<dbReference type="InterPro" id="IPR027417">
    <property type="entry name" value="P-loop_NTPase"/>
</dbReference>
<comment type="subcellular location">
    <subcellularLocation>
        <location evidence="1">Cell inner membrane</location>
        <topology evidence="1">Peripheral membrane protein</topology>
    </subcellularLocation>
</comment>
<comment type="similarity">
    <text evidence="13">Belongs to the ABC transporter superfamily. Glutathione importer (TC 3.A.1.5.11) family.</text>
</comment>
<dbReference type="SMART" id="SM00382">
    <property type="entry name" value="AAA"/>
    <property type="match status" value="2"/>
</dbReference>
<evidence type="ECO:0000256" key="7">
    <source>
        <dbReference type="ARBA" id="ARBA00022741"/>
    </source>
</evidence>
<dbReference type="PANTHER" id="PTHR43776">
    <property type="entry name" value="TRANSPORT ATP-BINDING PROTEIN"/>
    <property type="match status" value="1"/>
</dbReference>
<dbReference type="PANTHER" id="PTHR43776:SF15">
    <property type="entry name" value="GLUTATHIONE IMPORT ATP-BINDING PROTEIN GSIA"/>
    <property type="match status" value="1"/>
</dbReference>
<keyword evidence="19" id="KW-1185">Reference proteome</keyword>
<evidence type="ECO:0000256" key="13">
    <source>
        <dbReference type="ARBA" id="ARBA00038416"/>
    </source>
</evidence>
<accession>A0ABW5DQX3</accession>
<evidence type="ECO:0000256" key="14">
    <source>
        <dbReference type="ARBA" id="ARBA00039050"/>
    </source>
</evidence>
<comment type="caution">
    <text evidence="18">The sequence shown here is derived from an EMBL/GenBank/DDBJ whole genome shotgun (WGS) entry which is preliminary data.</text>
</comment>
<evidence type="ECO:0000256" key="1">
    <source>
        <dbReference type="ARBA" id="ARBA00004417"/>
    </source>
</evidence>
<dbReference type="Proteomes" id="UP001597295">
    <property type="component" value="Unassembled WGS sequence"/>
</dbReference>
<keyword evidence="11" id="KW-0472">Membrane</keyword>
<name>A0ABW5DQX3_9PROT</name>
<dbReference type="InterPro" id="IPR003593">
    <property type="entry name" value="AAA+_ATPase"/>
</dbReference>
<keyword evidence="7" id="KW-0547">Nucleotide-binding</keyword>
<feature type="domain" description="ABC transporter" evidence="17">
    <location>
        <begin position="27"/>
        <end position="277"/>
    </location>
</feature>
<dbReference type="Pfam" id="PF08352">
    <property type="entry name" value="oligo_HPY"/>
    <property type="match status" value="2"/>
</dbReference>
<evidence type="ECO:0000256" key="10">
    <source>
        <dbReference type="ARBA" id="ARBA00022967"/>
    </source>
</evidence>
<evidence type="ECO:0000256" key="2">
    <source>
        <dbReference type="ARBA" id="ARBA00011469"/>
    </source>
</evidence>
<reference evidence="19" key="1">
    <citation type="journal article" date="2019" name="Int. J. Syst. Evol. Microbiol.">
        <title>The Global Catalogue of Microorganisms (GCM) 10K type strain sequencing project: providing services to taxonomists for standard genome sequencing and annotation.</title>
        <authorList>
            <consortium name="The Broad Institute Genomics Platform"/>
            <consortium name="The Broad Institute Genome Sequencing Center for Infectious Disease"/>
            <person name="Wu L."/>
            <person name="Ma J."/>
        </authorList>
    </citation>
    <scope>NUCLEOTIDE SEQUENCE [LARGE SCALE GENOMIC DNA]</scope>
    <source>
        <strain evidence="19">CGMCC 1.19062</strain>
    </source>
</reference>
<evidence type="ECO:0000259" key="17">
    <source>
        <dbReference type="PROSITE" id="PS50893"/>
    </source>
</evidence>
<comment type="subunit">
    <text evidence="2">The complex is composed of two ATP-binding proteins (GsiA), two transmembrane proteins (GsiC and GsiD) and a solute-binding protein (GsiB).</text>
</comment>
<evidence type="ECO:0000256" key="3">
    <source>
        <dbReference type="ARBA" id="ARBA00022448"/>
    </source>
</evidence>
<dbReference type="InterPro" id="IPR017871">
    <property type="entry name" value="ABC_transporter-like_CS"/>
</dbReference>
<dbReference type="EC" id="7.4.2.10" evidence="14"/>
<evidence type="ECO:0000313" key="18">
    <source>
        <dbReference type="EMBL" id="MFD2262886.1"/>
    </source>
</evidence>
<evidence type="ECO:0000256" key="4">
    <source>
        <dbReference type="ARBA" id="ARBA00022475"/>
    </source>
</evidence>
<dbReference type="InterPro" id="IPR050319">
    <property type="entry name" value="ABC_transp_ATP-bind"/>
</dbReference>
<dbReference type="InterPro" id="IPR013563">
    <property type="entry name" value="Oligopep_ABC_C"/>
</dbReference>
<keyword evidence="8" id="KW-0378">Hydrolase</keyword>
<gene>
    <name evidence="18" type="ORF">ACFSM5_08305</name>
</gene>
<organism evidence="18 19">
    <name type="scientific">Lacibacterium aquatile</name>
    <dbReference type="NCBI Taxonomy" id="1168082"/>
    <lineage>
        <taxon>Bacteria</taxon>
        <taxon>Pseudomonadati</taxon>
        <taxon>Pseudomonadota</taxon>
        <taxon>Alphaproteobacteria</taxon>
        <taxon>Rhodospirillales</taxon>
        <taxon>Rhodospirillaceae</taxon>
    </lineage>
</organism>
<comment type="catalytic activity">
    <reaction evidence="16">
        <text>glutathione(out) + ATP + H2O = glutathione(in) + ADP + phosphate + H(+)</text>
        <dbReference type="Rhea" id="RHEA:29791"/>
        <dbReference type="ChEBI" id="CHEBI:15377"/>
        <dbReference type="ChEBI" id="CHEBI:15378"/>
        <dbReference type="ChEBI" id="CHEBI:30616"/>
        <dbReference type="ChEBI" id="CHEBI:43474"/>
        <dbReference type="ChEBI" id="CHEBI:57925"/>
        <dbReference type="ChEBI" id="CHEBI:456216"/>
        <dbReference type="EC" id="7.4.2.10"/>
    </reaction>
</comment>
<dbReference type="NCBIfam" id="NF007739">
    <property type="entry name" value="PRK10419.1"/>
    <property type="match status" value="2"/>
</dbReference>
<keyword evidence="5" id="KW-0997">Cell inner membrane</keyword>
<dbReference type="Pfam" id="PF00005">
    <property type="entry name" value="ABC_tran"/>
    <property type="match status" value="2"/>
</dbReference>
<keyword evidence="9 18" id="KW-0067">ATP-binding</keyword>
<evidence type="ECO:0000256" key="12">
    <source>
        <dbReference type="ARBA" id="ARBA00037530"/>
    </source>
</evidence>
<evidence type="ECO:0000256" key="9">
    <source>
        <dbReference type="ARBA" id="ARBA00022840"/>
    </source>
</evidence>
<dbReference type="SUPFAM" id="SSF52540">
    <property type="entry name" value="P-loop containing nucleoside triphosphate hydrolases"/>
    <property type="match status" value="2"/>
</dbReference>
<evidence type="ECO:0000256" key="6">
    <source>
        <dbReference type="ARBA" id="ARBA00022737"/>
    </source>
</evidence>
<keyword evidence="10" id="KW-1278">Translocase</keyword>